<evidence type="ECO:0000256" key="1">
    <source>
        <dbReference type="SAM" id="MobiDB-lite"/>
    </source>
</evidence>
<keyword evidence="3" id="KW-1185">Reference proteome</keyword>
<reference evidence="2" key="1">
    <citation type="submission" date="2022-04" db="EMBL/GenBank/DDBJ databases">
        <title>Roseomonas acroporae sp. nov., isolated from coral Acropora digitifera.</title>
        <authorList>
            <person name="Sun H."/>
        </authorList>
    </citation>
    <scope>NUCLEOTIDE SEQUENCE</scope>
    <source>
        <strain evidence="2">NAR14</strain>
    </source>
</reference>
<gene>
    <name evidence="2" type="ORF">M0638_10720</name>
</gene>
<evidence type="ECO:0000313" key="3">
    <source>
        <dbReference type="Proteomes" id="UP001139516"/>
    </source>
</evidence>
<proteinExistence type="predicted"/>
<feature type="region of interest" description="Disordered" evidence="1">
    <location>
        <begin position="27"/>
        <end position="51"/>
    </location>
</feature>
<dbReference type="EMBL" id="JALPRX010000039">
    <property type="protein sequence ID" value="MCK8784855.1"/>
    <property type="molecule type" value="Genomic_DNA"/>
</dbReference>
<evidence type="ECO:0000313" key="2">
    <source>
        <dbReference type="EMBL" id="MCK8784855.1"/>
    </source>
</evidence>
<dbReference type="Proteomes" id="UP001139516">
    <property type="component" value="Unassembled WGS sequence"/>
</dbReference>
<feature type="compositionally biased region" description="Basic residues" evidence="1">
    <location>
        <begin position="27"/>
        <end position="38"/>
    </location>
</feature>
<organism evidence="2 3">
    <name type="scientific">Roseomonas acroporae</name>
    <dbReference type="NCBI Taxonomy" id="2937791"/>
    <lineage>
        <taxon>Bacteria</taxon>
        <taxon>Pseudomonadati</taxon>
        <taxon>Pseudomonadota</taxon>
        <taxon>Alphaproteobacteria</taxon>
        <taxon>Acetobacterales</taxon>
        <taxon>Roseomonadaceae</taxon>
        <taxon>Roseomonas</taxon>
    </lineage>
</organism>
<dbReference type="RefSeq" id="WP_248666981.1">
    <property type="nucleotide sequence ID" value="NZ_JALPRX010000039.1"/>
</dbReference>
<dbReference type="AlphaFoldDB" id="A0A9X1Y840"/>
<sequence>MVGILFMMSFGAAAWLSAGTVESAHFRAGRRRTQRPRVGKGAARAQDQCMT</sequence>
<comment type="caution">
    <text evidence="2">The sequence shown here is derived from an EMBL/GenBank/DDBJ whole genome shotgun (WGS) entry which is preliminary data.</text>
</comment>
<protein>
    <submittedName>
        <fullName evidence="2">Uncharacterized protein</fullName>
    </submittedName>
</protein>
<name>A0A9X1Y840_9PROT</name>
<accession>A0A9X1Y840</accession>